<accession>A0ABU2WK85</accession>
<sequence length="107" mass="11541">MSTDISIVYISCPASAAQTLANALVESNLAACVTLLPGARSVYRWQGKVHNDEETLLLAKTRTERVGALCERVVADHPHEVPEVIAVELAQGHAPYLDWVASETDAD</sequence>
<comment type="caution">
    <text evidence="2">The sequence shown here is derived from an EMBL/GenBank/DDBJ whole genome shotgun (WGS) entry which is preliminary data.</text>
</comment>
<protein>
    <submittedName>
        <fullName evidence="2">Divalent-cation tolerance protein CutA</fullName>
    </submittedName>
</protein>
<name>A0ABU2WK85_9GAMM</name>
<evidence type="ECO:0000256" key="1">
    <source>
        <dbReference type="ARBA" id="ARBA00010169"/>
    </source>
</evidence>
<evidence type="ECO:0000313" key="3">
    <source>
        <dbReference type="Proteomes" id="UP001254608"/>
    </source>
</evidence>
<evidence type="ECO:0000313" key="2">
    <source>
        <dbReference type="EMBL" id="MDT0498288.1"/>
    </source>
</evidence>
<dbReference type="InterPro" id="IPR015867">
    <property type="entry name" value="N-reg_PII/ATP_PRibTrfase_C"/>
</dbReference>
<comment type="similarity">
    <text evidence="1">Belongs to the CutA family.</text>
</comment>
<dbReference type="Pfam" id="PF03091">
    <property type="entry name" value="CutA1"/>
    <property type="match status" value="1"/>
</dbReference>
<reference evidence="2 3" key="1">
    <citation type="submission" date="2023-09" db="EMBL/GenBank/DDBJ databases">
        <authorList>
            <person name="Rey-Velasco X."/>
        </authorList>
    </citation>
    <scope>NUCLEOTIDE SEQUENCE [LARGE SCALE GENOMIC DNA]</scope>
    <source>
        <strain evidence="2 3">W345</strain>
    </source>
</reference>
<dbReference type="InterPro" id="IPR004323">
    <property type="entry name" value="Ion_tolerance_CutA"/>
</dbReference>
<proteinExistence type="inferred from homology"/>
<dbReference type="PANTHER" id="PTHR23419">
    <property type="entry name" value="DIVALENT CATION TOLERANCE CUTA-RELATED"/>
    <property type="match status" value="1"/>
</dbReference>
<dbReference type="InterPro" id="IPR011322">
    <property type="entry name" value="N-reg_PII-like_a/b"/>
</dbReference>
<dbReference type="SUPFAM" id="SSF54913">
    <property type="entry name" value="GlnB-like"/>
    <property type="match status" value="1"/>
</dbReference>
<organism evidence="2 3">
    <name type="scientific">Banduia mediterranea</name>
    <dbReference type="NCBI Taxonomy" id="3075609"/>
    <lineage>
        <taxon>Bacteria</taxon>
        <taxon>Pseudomonadati</taxon>
        <taxon>Pseudomonadota</taxon>
        <taxon>Gammaproteobacteria</taxon>
        <taxon>Nevskiales</taxon>
        <taxon>Algiphilaceae</taxon>
        <taxon>Banduia</taxon>
    </lineage>
</organism>
<gene>
    <name evidence="2" type="primary">cutA</name>
    <name evidence="2" type="ORF">RM530_13070</name>
</gene>
<dbReference type="Proteomes" id="UP001254608">
    <property type="component" value="Unassembled WGS sequence"/>
</dbReference>
<dbReference type="PANTHER" id="PTHR23419:SF8">
    <property type="entry name" value="FI09726P"/>
    <property type="match status" value="1"/>
</dbReference>
<dbReference type="RefSeq" id="WP_311365688.1">
    <property type="nucleotide sequence ID" value="NZ_JAVRIC010000019.1"/>
</dbReference>
<keyword evidence="3" id="KW-1185">Reference proteome</keyword>
<dbReference type="Gene3D" id="3.30.70.120">
    <property type="match status" value="1"/>
</dbReference>
<dbReference type="EMBL" id="JAVRIC010000019">
    <property type="protein sequence ID" value="MDT0498288.1"/>
    <property type="molecule type" value="Genomic_DNA"/>
</dbReference>